<evidence type="ECO:0000256" key="2">
    <source>
        <dbReference type="ARBA" id="ARBA00022862"/>
    </source>
</evidence>
<dbReference type="InterPro" id="IPR050455">
    <property type="entry name" value="Tpx_Peroxidase_subfamily"/>
</dbReference>
<dbReference type="Pfam" id="PF00578">
    <property type="entry name" value="AhpC-TSA"/>
    <property type="match status" value="1"/>
</dbReference>
<evidence type="ECO:0000313" key="6">
    <source>
        <dbReference type="Proteomes" id="UP000637628"/>
    </source>
</evidence>
<evidence type="ECO:0000259" key="4">
    <source>
        <dbReference type="PROSITE" id="PS51352"/>
    </source>
</evidence>
<evidence type="ECO:0000313" key="5">
    <source>
        <dbReference type="EMBL" id="GIE06819.1"/>
    </source>
</evidence>
<protein>
    <recommendedName>
        <fullName evidence="4">Thioredoxin domain-containing protein</fullName>
    </recommendedName>
</protein>
<keyword evidence="6" id="KW-1185">Reference proteome</keyword>
<dbReference type="PROSITE" id="PS51352">
    <property type="entry name" value="THIOREDOXIN_2"/>
    <property type="match status" value="1"/>
</dbReference>
<dbReference type="InterPro" id="IPR000866">
    <property type="entry name" value="AhpC/TSA"/>
</dbReference>
<evidence type="ECO:0000256" key="1">
    <source>
        <dbReference type="ARBA" id="ARBA00022559"/>
    </source>
</evidence>
<dbReference type="Proteomes" id="UP000637628">
    <property type="component" value="Unassembled WGS sequence"/>
</dbReference>
<reference evidence="5 6" key="1">
    <citation type="submission" date="2021-01" db="EMBL/GenBank/DDBJ databases">
        <title>Whole genome shotgun sequence of Actinoplanes durhamensis NBRC 14914.</title>
        <authorList>
            <person name="Komaki H."/>
            <person name="Tamura T."/>
        </authorList>
    </citation>
    <scope>NUCLEOTIDE SEQUENCE [LARGE SCALE GENOMIC DNA]</scope>
    <source>
        <strain evidence="5 6">NBRC 14914</strain>
    </source>
</reference>
<proteinExistence type="predicted"/>
<comment type="caution">
    <text evidence="5">The sequence shown here is derived from an EMBL/GenBank/DDBJ whole genome shotgun (WGS) entry which is preliminary data.</text>
</comment>
<gene>
    <name evidence="5" type="ORF">Adu01nite_81690</name>
</gene>
<name>A0ABQ3ZAI2_9ACTN</name>
<dbReference type="EMBL" id="BOML01000069">
    <property type="protein sequence ID" value="GIE06819.1"/>
    <property type="molecule type" value="Genomic_DNA"/>
</dbReference>
<dbReference type="SUPFAM" id="SSF52833">
    <property type="entry name" value="Thioredoxin-like"/>
    <property type="match status" value="1"/>
</dbReference>
<dbReference type="InterPro" id="IPR036249">
    <property type="entry name" value="Thioredoxin-like_sf"/>
</dbReference>
<dbReference type="RefSeq" id="WP_203734674.1">
    <property type="nucleotide sequence ID" value="NZ_BAAATX010000026.1"/>
</dbReference>
<dbReference type="InterPro" id="IPR013766">
    <property type="entry name" value="Thioredoxin_domain"/>
</dbReference>
<keyword evidence="3" id="KW-0676">Redox-active center</keyword>
<keyword evidence="1" id="KW-0560">Oxidoreductase</keyword>
<dbReference type="Gene3D" id="3.40.30.10">
    <property type="entry name" value="Glutaredoxin"/>
    <property type="match status" value="1"/>
</dbReference>
<keyword evidence="2" id="KW-0049">Antioxidant</keyword>
<evidence type="ECO:0000256" key="3">
    <source>
        <dbReference type="ARBA" id="ARBA00023284"/>
    </source>
</evidence>
<accession>A0ABQ3ZAI2</accession>
<sequence>MTTVHDLRRVDDEAFRHLLDRNAIWSRMVAVGDRLPSLQLVEADLGPIRLDRLRLTGPIVLTFVRYASSPACEAALAHYRDTLAPGLEDLGAHLVAVSPQVPSRLAAVKRRHDLGFFVAADPRHQLIDAFNIGFGCPGADTVLGARHSTLPFAAVVVADRAGTIRFTDIRPDWSTPLPADRIIAAVASFAG</sequence>
<dbReference type="PANTHER" id="PTHR43110">
    <property type="entry name" value="THIOL PEROXIDASE"/>
    <property type="match status" value="1"/>
</dbReference>
<feature type="domain" description="Thioredoxin" evidence="4">
    <location>
        <begin position="29"/>
        <end position="191"/>
    </location>
</feature>
<dbReference type="PANTHER" id="PTHR43110:SF1">
    <property type="entry name" value="THIOL PEROXIDASE"/>
    <property type="match status" value="1"/>
</dbReference>
<keyword evidence="1" id="KW-0575">Peroxidase</keyword>
<organism evidence="5 6">
    <name type="scientific">Paractinoplanes durhamensis</name>
    <dbReference type="NCBI Taxonomy" id="113563"/>
    <lineage>
        <taxon>Bacteria</taxon>
        <taxon>Bacillati</taxon>
        <taxon>Actinomycetota</taxon>
        <taxon>Actinomycetes</taxon>
        <taxon>Micromonosporales</taxon>
        <taxon>Micromonosporaceae</taxon>
        <taxon>Paractinoplanes</taxon>
    </lineage>
</organism>